<keyword evidence="2" id="KW-0813">Transport</keyword>
<evidence type="ECO:0000259" key="8">
    <source>
        <dbReference type="Pfam" id="PF07715"/>
    </source>
</evidence>
<dbReference type="AlphaFoldDB" id="A0A6M0IN64"/>
<dbReference type="RefSeq" id="WP_164042429.1">
    <property type="nucleotide sequence ID" value="NZ_JAAGNZ010000002.1"/>
</dbReference>
<dbReference type="InterPro" id="IPR008969">
    <property type="entry name" value="CarboxyPept-like_regulatory"/>
</dbReference>
<dbReference type="PANTHER" id="PTHR30069:SF29">
    <property type="entry name" value="HEMOGLOBIN AND HEMOGLOBIN-HAPTOGLOBIN-BINDING PROTEIN 1-RELATED"/>
    <property type="match status" value="1"/>
</dbReference>
<dbReference type="GO" id="GO:0015344">
    <property type="term" value="F:siderophore uptake transmembrane transporter activity"/>
    <property type="evidence" value="ECO:0007669"/>
    <property type="project" value="TreeGrafter"/>
</dbReference>
<evidence type="ECO:0000256" key="4">
    <source>
        <dbReference type="ARBA" id="ARBA00022692"/>
    </source>
</evidence>
<evidence type="ECO:0000256" key="2">
    <source>
        <dbReference type="ARBA" id="ARBA00022448"/>
    </source>
</evidence>
<keyword evidence="9" id="KW-0675">Receptor</keyword>
<protein>
    <submittedName>
        <fullName evidence="9">TonB-dependent receptor</fullName>
    </submittedName>
</protein>
<dbReference type="InterPro" id="IPR012910">
    <property type="entry name" value="Plug_dom"/>
</dbReference>
<dbReference type="GO" id="GO:0044718">
    <property type="term" value="P:siderophore transmembrane transport"/>
    <property type="evidence" value="ECO:0007669"/>
    <property type="project" value="TreeGrafter"/>
</dbReference>
<comment type="caution">
    <text evidence="9">The sequence shown here is derived from an EMBL/GenBank/DDBJ whole genome shotgun (WGS) entry which is preliminary data.</text>
</comment>
<dbReference type="Proteomes" id="UP000477386">
    <property type="component" value="Unassembled WGS sequence"/>
</dbReference>
<feature type="domain" description="TonB-dependent receptor plug" evidence="8">
    <location>
        <begin position="144"/>
        <end position="223"/>
    </location>
</feature>
<evidence type="ECO:0000256" key="6">
    <source>
        <dbReference type="ARBA" id="ARBA00023136"/>
    </source>
</evidence>
<dbReference type="Gene3D" id="2.60.40.1120">
    <property type="entry name" value="Carboxypeptidase-like, regulatory domain"/>
    <property type="match status" value="1"/>
</dbReference>
<evidence type="ECO:0000256" key="3">
    <source>
        <dbReference type="ARBA" id="ARBA00022452"/>
    </source>
</evidence>
<evidence type="ECO:0000256" key="7">
    <source>
        <dbReference type="ARBA" id="ARBA00023237"/>
    </source>
</evidence>
<dbReference type="PANTHER" id="PTHR30069">
    <property type="entry name" value="TONB-DEPENDENT OUTER MEMBRANE RECEPTOR"/>
    <property type="match status" value="1"/>
</dbReference>
<sequence length="737" mass="80665">MKTQLHTFALTLLLAGIAWVSPAWGQVIVRGKVFNAQMKPLENANIGVLNSYAGATTDANGSFSFTTDGRGIVQVVAQMLGYSPQPLKVTIGDTTKQVTLKFVLTEEAINLDDVTVKTRKTDFLGRGGLPSLKALEVRAMGGSNADIANGIRTMPGVQATTDATGLFVRGGTSDETKVYVDGLLANNFFYNGSPDVSQRGRFAPELFSGNFFSSGGYSALYGQALSSALILETNDVATRSTIGGNISTTGAMLEMNRVIRPEKLSAGGSITYTNMSPYYRLVPQRRSFSSGPEYLDGLFHLKYRAGDKGVLKIMGTVGRNNVAFSQPTAGRTAQFGLVSSNGFVSVSYAGSAGKQWTMNAGFGASLSNNTSSIDSLPQLEGQTALLRSRQVEQQVYNSRVVFRRSIGKGSDLYLGMDHVLTSTTLQLARQGFFAPNQQLTEQYGAVFAESNVSLSRTVSARLGLRAEGTSAISRFALAPRMSLTYAPAKAHKLTLSYGQFYQQPTYDYLIGNANRASLRFQKATHYIAGYQMVRTNQLLRVELYQKTYNQLLRTTPDTNSTGTGYARGLEVLWKEENRLPNVNYWVSYSYLDTKRQYLNYPVLAQPSFAARHTLATVVNVLIPSVPLNVGLTYTFASGRPYYNPNQPNDRFMTDRTPAYHNVGATIAYLSHFGKANTTFAFSANNLLGSQQVFGYQYSSASAREAVTPLARRFYYLGLFINWGIDKRSKTLNDLLQN</sequence>
<evidence type="ECO:0000313" key="10">
    <source>
        <dbReference type="Proteomes" id="UP000477386"/>
    </source>
</evidence>
<evidence type="ECO:0000256" key="5">
    <source>
        <dbReference type="ARBA" id="ARBA00022729"/>
    </source>
</evidence>
<dbReference type="InterPro" id="IPR036942">
    <property type="entry name" value="Beta-barrel_TonB_sf"/>
</dbReference>
<gene>
    <name evidence="9" type="ORF">GK091_23015</name>
</gene>
<comment type="subcellular location">
    <subcellularLocation>
        <location evidence="1">Cell outer membrane</location>
        <topology evidence="1">Multi-pass membrane protein</topology>
    </subcellularLocation>
</comment>
<dbReference type="SUPFAM" id="SSF56935">
    <property type="entry name" value="Porins"/>
    <property type="match status" value="1"/>
</dbReference>
<accession>A0A6M0IN64</accession>
<evidence type="ECO:0000313" key="9">
    <source>
        <dbReference type="EMBL" id="NEU69770.1"/>
    </source>
</evidence>
<reference evidence="9 10" key="1">
    <citation type="submission" date="2020-02" db="EMBL/GenBank/DDBJ databases">
        <title>Draft genome sequence of two Spirosoma agri KCTC 52727 and Spirosoma terrae KCTC 52035.</title>
        <authorList>
            <person name="Rojas J."/>
            <person name="Ambika Manirajan B."/>
            <person name="Ratering S."/>
            <person name="Suarez C."/>
            <person name="Schnell S."/>
        </authorList>
    </citation>
    <scope>NUCLEOTIDE SEQUENCE [LARGE SCALE GENOMIC DNA]</scope>
    <source>
        <strain evidence="9 10">KCTC 52727</strain>
    </source>
</reference>
<evidence type="ECO:0000256" key="1">
    <source>
        <dbReference type="ARBA" id="ARBA00004571"/>
    </source>
</evidence>
<dbReference type="InterPro" id="IPR039426">
    <property type="entry name" value="TonB-dep_rcpt-like"/>
</dbReference>
<keyword evidence="4" id="KW-0812">Transmembrane</keyword>
<keyword evidence="3" id="KW-1134">Transmembrane beta strand</keyword>
<keyword evidence="6" id="KW-0472">Membrane</keyword>
<dbReference type="EMBL" id="JAAGNZ010000002">
    <property type="protein sequence ID" value="NEU69770.1"/>
    <property type="molecule type" value="Genomic_DNA"/>
</dbReference>
<dbReference type="Pfam" id="PF13715">
    <property type="entry name" value="CarbopepD_reg_2"/>
    <property type="match status" value="1"/>
</dbReference>
<keyword evidence="5" id="KW-0732">Signal</keyword>
<keyword evidence="10" id="KW-1185">Reference proteome</keyword>
<proteinExistence type="predicted"/>
<dbReference type="Gene3D" id="2.40.170.20">
    <property type="entry name" value="TonB-dependent receptor, beta-barrel domain"/>
    <property type="match status" value="1"/>
</dbReference>
<dbReference type="Pfam" id="PF07715">
    <property type="entry name" value="Plug"/>
    <property type="match status" value="1"/>
</dbReference>
<keyword evidence="7" id="KW-0998">Cell outer membrane</keyword>
<organism evidence="9 10">
    <name type="scientific">Spirosoma agri</name>
    <dbReference type="NCBI Taxonomy" id="1987381"/>
    <lineage>
        <taxon>Bacteria</taxon>
        <taxon>Pseudomonadati</taxon>
        <taxon>Bacteroidota</taxon>
        <taxon>Cytophagia</taxon>
        <taxon>Cytophagales</taxon>
        <taxon>Cytophagaceae</taxon>
        <taxon>Spirosoma</taxon>
    </lineage>
</organism>
<dbReference type="GO" id="GO:0009279">
    <property type="term" value="C:cell outer membrane"/>
    <property type="evidence" value="ECO:0007669"/>
    <property type="project" value="UniProtKB-SubCell"/>
</dbReference>
<dbReference type="SUPFAM" id="SSF49464">
    <property type="entry name" value="Carboxypeptidase regulatory domain-like"/>
    <property type="match status" value="1"/>
</dbReference>
<name>A0A6M0IN64_9BACT</name>